<feature type="compositionally biased region" description="Low complexity" evidence="1">
    <location>
        <begin position="8"/>
        <end position="17"/>
    </location>
</feature>
<dbReference type="AlphaFoldDB" id="A0A0C3BTN2"/>
<dbReference type="InterPro" id="IPR019711">
    <property type="entry name" value="ATP_synth_F0_suH"/>
</dbReference>
<dbReference type="Pfam" id="PF10775">
    <property type="entry name" value="ATP_sub_h"/>
    <property type="match status" value="1"/>
</dbReference>
<accession>A0A0C3BTN2</accession>
<evidence type="ECO:0000313" key="3">
    <source>
        <dbReference type="Proteomes" id="UP000054166"/>
    </source>
</evidence>
<dbReference type="OrthoDB" id="274752at2759"/>
<protein>
    <recommendedName>
        <fullName evidence="4">ATP synthase subunit H, mitochondrial</fullName>
    </recommendedName>
</protein>
<proteinExistence type="predicted"/>
<dbReference type="Proteomes" id="UP000054166">
    <property type="component" value="Unassembled WGS sequence"/>
</dbReference>
<dbReference type="GO" id="GO:0046933">
    <property type="term" value="F:proton-transporting ATP synthase activity, rotational mechanism"/>
    <property type="evidence" value="ECO:0007669"/>
    <property type="project" value="TreeGrafter"/>
</dbReference>
<dbReference type="InParanoid" id="A0A0C3BTN2"/>
<reference evidence="2 3" key="1">
    <citation type="submission" date="2014-04" db="EMBL/GenBank/DDBJ databases">
        <authorList>
            <consortium name="DOE Joint Genome Institute"/>
            <person name="Kuo A."/>
            <person name="Tarkka M."/>
            <person name="Buscot F."/>
            <person name="Kohler A."/>
            <person name="Nagy L.G."/>
            <person name="Floudas D."/>
            <person name="Copeland A."/>
            <person name="Barry K.W."/>
            <person name="Cichocki N."/>
            <person name="Veneault-Fourrey C."/>
            <person name="LaButti K."/>
            <person name="Lindquist E.A."/>
            <person name="Lipzen A."/>
            <person name="Lundell T."/>
            <person name="Morin E."/>
            <person name="Murat C."/>
            <person name="Sun H."/>
            <person name="Tunlid A."/>
            <person name="Henrissat B."/>
            <person name="Grigoriev I.V."/>
            <person name="Hibbett D.S."/>
            <person name="Martin F."/>
            <person name="Nordberg H.P."/>
            <person name="Cantor M.N."/>
            <person name="Hua S.X."/>
        </authorList>
    </citation>
    <scope>NUCLEOTIDE SEQUENCE [LARGE SCALE GENOMIC DNA]</scope>
    <source>
        <strain evidence="2 3">F 1598</strain>
    </source>
</reference>
<feature type="region of interest" description="Disordered" evidence="1">
    <location>
        <begin position="58"/>
        <end position="105"/>
    </location>
</feature>
<dbReference type="STRING" id="765440.A0A0C3BTN2"/>
<reference evidence="3" key="2">
    <citation type="submission" date="2015-01" db="EMBL/GenBank/DDBJ databases">
        <title>Evolutionary Origins and Diversification of the Mycorrhizal Mutualists.</title>
        <authorList>
            <consortium name="DOE Joint Genome Institute"/>
            <consortium name="Mycorrhizal Genomics Consortium"/>
            <person name="Kohler A."/>
            <person name="Kuo A."/>
            <person name="Nagy L.G."/>
            <person name="Floudas D."/>
            <person name="Copeland A."/>
            <person name="Barry K.W."/>
            <person name="Cichocki N."/>
            <person name="Veneault-Fourrey C."/>
            <person name="LaButti K."/>
            <person name="Lindquist E.A."/>
            <person name="Lipzen A."/>
            <person name="Lundell T."/>
            <person name="Morin E."/>
            <person name="Murat C."/>
            <person name="Riley R."/>
            <person name="Ohm R."/>
            <person name="Sun H."/>
            <person name="Tunlid A."/>
            <person name="Henrissat B."/>
            <person name="Grigoriev I.V."/>
            <person name="Hibbett D.S."/>
            <person name="Martin F."/>
        </authorList>
    </citation>
    <scope>NUCLEOTIDE SEQUENCE [LARGE SCALE GENOMIC DNA]</scope>
    <source>
        <strain evidence="3">F 1598</strain>
    </source>
</reference>
<organism evidence="2 3">
    <name type="scientific">Piloderma croceum (strain F 1598)</name>
    <dbReference type="NCBI Taxonomy" id="765440"/>
    <lineage>
        <taxon>Eukaryota</taxon>
        <taxon>Fungi</taxon>
        <taxon>Dikarya</taxon>
        <taxon>Basidiomycota</taxon>
        <taxon>Agaricomycotina</taxon>
        <taxon>Agaricomycetes</taxon>
        <taxon>Agaricomycetidae</taxon>
        <taxon>Atheliales</taxon>
        <taxon>Atheliaceae</taxon>
        <taxon>Piloderma</taxon>
    </lineage>
</organism>
<feature type="region of interest" description="Disordered" evidence="1">
    <location>
        <begin position="1"/>
        <end position="23"/>
    </location>
</feature>
<dbReference type="HOGENOM" id="CLU_122989_2_0_1"/>
<name>A0A0C3BTN2_PILCF</name>
<evidence type="ECO:0000256" key="1">
    <source>
        <dbReference type="SAM" id="MobiDB-lite"/>
    </source>
</evidence>
<sequence>MTTLLRQAASAARNASRVRTFTSTSASRKDFVQDLYVKELKAYKAPPAPKDAHVGVVKTYTAPSPPKPPVLPSDLASELSAYDASEPAKAEVSKKTATTQGEDMGTGADAYLGFLEQDLPKAEEAHH</sequence>
<dbReference type="PANTHER" id="PTHR28207:SF1">
    <property type="entry name" value="ATP SYNTHASE SUBUNIT H, MITOCHONDRIAL"/>
    <property type="match status" value="1"/>
</dbReference>
<dbReference type="EMBL" id="KN832974">
    <property type="protein sequence ID" value="KIM89923.1"/>
    <property type="molecule type" value="Genomic_DNA"/>
</dbReference>
<evidence type="ECO:0008006" key="4">
    <source>
        <dbReference type="Google" id="ProtNLM"/>
    </source>
</evidence>
<gene>
    <name evidence="2" type="ORF">PILCRDRAFT_812706</name>
</gene>
<dbReference type="PANTHER" id="PTHR28207">
    <property type="entry name" value="ATP SYNTHASE SUBUNIT H, MITOCHONDRIAL"/>
    <property type="match status" value="1"/>
</dbReference>
<evidence type="ECO:0000313" key="2">
    <source>
        <dbReference type="EMBL" id="KIM89923.1"/>
    </source>
</evidence>
<keyword evidence="3" id="KW-1185">Reference proteome</keyword>